<evidence type="ECO:0000259" key="4">
    <source>
        <dbReference type="PROSITE" id="PS50103"/>
    </source>
</evidence>
<dbReference type="PANTHER" id="PTHR32343">
    <property type="entry name" value="SERINE/ARGININE-RICH SPLICING FACTOR"/>
    <property type="match status" value="1"/>
</dbReference>
<feature type="zinc finger region" description="C3H1-type" evidence="2">
    <location>
        <begin position="137"/>
        <end position="158"/>
    </location>
</feature>
<dbReference type="Pfam" id="PF00076">
    <property type="entry name" value="RRM_1"/>
    <property type="match status" value="1"/>
</dbReference>
<dbReference type="PROSITE" id="PS50103">
    <property type="entry name" value="ZF_C3H1"/>
    <property type="match status" value="1"/>
</dbReference>
<dbReference type="GO" id="GO:0008270">
    <property type="term" value="F:zinc ion binding"/>
    <property type="evidence" value="ECO:0007669"/>
    <property type="project" value="UniProtKB-KW"/>
</dbReference>
<dbReference type="CDD" id="cd00590">
    <property type="entry name" value="RRM_SF"/>
    <property type="match status" value="1"/>
</dbReference>
<evidence type="ECO:0000313" key="6">
    <source>
        <dbReference type="Proteomes" id="UP000288805"/>
    </source>
</evidence>
<dbReference type="PANTHER" id="PTHR32343:SF8">
    <property type="entry name" value="RNA RECOGNITION MOTIF (RRM)-CONTAINING PROTEIN"/>
    <property type="match status" value="1"/>
</dbReference>
<dbReference type="InterPro" id="IPR025558">
    <property type="entry name" value="DUF4283"/>
</dbReference>
<dbReference type="SUPFAM" id="SSF54928">
    <property type="entry name" value="RNA-binding domain, RBD"/>
    <property type="match status" value="1"/>
</dbReference>
<name>A0A438FM38_VITVI</name>
<dbReference type="Proteomes" id="UP000288805">
    <property type="component" value="Unassembled WGS sequence"/>
</dbReference>
<dbReference type="InterPro" id="IPR000571">
    <property type="entry name" value="Znf_CCCH"/>
</dbReference>
<dbReference type="GO" id="GO:0003723">
    <property type="term" value="F:RNA binding"/>
    <property type="evidence" value="ECO:0007669"/>
    <property type="project" value="UniProtKB-UniRule"/>
</dbReference>
<reference evidence="5 6" key="1">
    <citation type="journal article" date="2018" name="PLoS Genet.">
        <title>Population sequencing reveals clonal diversity and ancestral inbreeding in the grapevine cultivar Chardonnay.</title>
        <authorList>
            <person name="Roach M.J."/>
            <person name="Johnson D.L."/>
            <person name="Bohlmann J."/>
            <person name="van Vuuren H.J."/>
            <person name="Jones S.J."/>
            <person name="Pretorius I.S."/>
            <person name="Schmidt S.A."/>
            <person name="Borneman A.R."/>
        </authorList>
    </citation>
    <scope>NUCLEOTIDE SEQUENCE [LARGE SCALE GENOMIC DNA]</scope>
    <source>
        <strain evidence="6">cv. Chardonnay</strain>
        <tissue evidence="5">Leaf</tissue>
    </source>
</reference>
<sequence length="624" mass="67406">MDGHEKEIVSLLRKIEIGHGCKVLVVKRRPSSMPHVRELRNLECLVTVFAQIWGFAEDVKGWCSCAQSLGTASGGLLGLAPASTFPNLVNQTMPNMPNYSGSVSGAFPGLLGMIPGIVPGASGGAVLPGIGASLGEVCREYLNGRCAKTDCKFNHPPHNLLMTALAATTTMGTLSQVPMAPSAAAMAAAQAIVAAQALQAHAAQVQAQAQSAKDSAGTPSLVAVCSPDKVGKADALKKTLQVSNLSPLLTVEQLKQLFSFCGTVVECSITDSKHFAYIEYSKPEEATAALALNNMDVGGRPLNVEMAKSLPPKPAILNSPLASPSLPMVMQQAVAMQQMQFQQALLMQQTMTAQQAANRAATMKSATELASARAAEISKKLKADGFVEEEKEEKEENRKSREVEVFPLGSGLGKQAYDACWMEFSLAARRMETEGGSLFGRRGEVSTGWSVAQTRQAVVRSWSDSFCWDKGIHFSRSFFEREGAGFKDVCRGYKAEAEKDRRLSLVGTGDEGAARRLELLERCLVGWWDDSSVPFLKLDFLRKWALHRFMKGSLSIAVLGGGLLILEFESRLEAERVLGRGKGRFKENLLFLEKWSSNLGCFNKGDNAKEAWVRVVGLSLHVES</sequence>
<comment type="caution">
    <text evidence="5">The sequence shown here is derived from an EMBL/GenBank/DDBJ whole genome shotgun (WGS) entry which is preliminary data.</text>
</comment>
<evidence type="ECO:0000256" key="1">
    <source>
        <dbReference type="PROSITE-ProRule" id="PRU00176"/>
    </source>
</evidence>
<dbReference type="Gene3D" id="3.30.70.330">
    <property type="match status" value="1"/>
</dbReference>
<proteinExistence type="predicted"/>
<organism evidence="5 6">
    <name type="scientific">Vitis vinifera</name>
    <name type="common">Grape</name>
    <dbReference type="NCBI Taxonomy" id="29760"/>
    <lineage>
        <taxon>Eukaryota</taxon>
        <taxon>Viridiplantae</taxon>
        <taxon>Streptophyta</taxon>
        <taxon>Embryophyta</taxon>
        <taxon>Tracheophyta</taxon>
        <taxon>Spermatophyta</taxon>
        <taxon>Magnoliopsida</taxon>
        <taxon>eudicotyledons</taxon>
        <taxon>Gunneridae</taxon>
        <taxon>Pentapetalae</taxon>
        <taxon>rosids</taxon>
        <taxon>Vitales</taxon>
        <taxon>Vitaceae</taxon>
        <taxon>Viteae</taxon>
        <taxon>Vitis</taxon>
    </lineage>
</organism>
<dbReference type="InterPro" id="IPR000504">
    <property type="entry name" value="RRM_dom"/>
</dbReference>
<feature type="domain" description="C3H1-type" evidence="4">
    <location>
        <begin position="137"/>
        <end position="158"/>
    </location>
</feature>
<protein>
    <submittedName>
        <fullName evidence="5">Uncharacterized protein</fullName>
    </submittedName>
</protein>
<dbReference type="EMBL" id="QGNW01000843">
    <property type="protein sequence ID" value="RVW61043.1"/>
    <property type="molecule type" value="Genomic_DNA"/>
</dbReference>
<feature type="domain" description="RRM" evidence="3">
    <location>
        <begin position="238"/>
        <end position="309"/>
    </location>
</feature>
<accession>A0A438FM38</accession>
<keyword evidence="2" id="KW-0479">Metal-binding</keyword>
<keyword evidence="2" id="KW-0862">Zinc</keyword>
<keyword evidence="2" id="KW-0863">Zinc-finger</keyword>
<gene>
    <name evidence="5" type="ORF">CK203_045836</name>
</gene>
<dbReference type="InterPro" id="IPR012677">
    <property type="entry name" value="Nucleotide-bd_a/b_plait_sf"/>
</dbReference>
<dbReference type="SMART" id="SM00360">
    <property type="entry name" value="RRM"/>
    <property type="match status" value="1"/>
</dbReference>
<evidence type="ECO:0000259" key="3">
    <source>
        <dbReference type="PROSITE" id="PS50102"/>
    </source>
</evidence>
<dbReference type="Pfam" id="PF14111">
    <property type="entry name" value="DUF4283"/>
    <property type="match status" value="1"/>
</dbReference>
<keyword evidence="1" id="KW-0694">RNA-binding</keyword>
<dbReference type="PROSITE" id="PS50102">
    <property type="entry name" value="RRM"/>
    <property type="match status" value="1"/>
</dbReference>
<evidence type="ECO:0000313" key="5">
    <source>
        <dbReference type="EMBL" id="RVW61043.1"/>
    </source>
</evidence>
<dbReference type="InterPro" id="IPR035979">
    <property type="entry name" value="RBD_domain_sf"/>
</dbReference>
<dbReference type="AlphaFoldDB" id="A0A438FM38"/>
<evidence type="ECO:0000256" key="2">
    <source>
        <dbReference type="PROSITE-ProRule" id="PRU00723"/>
    </source>
</evidence>